<dbReference type="Gene3D" id="1.25.40.20">
    <property type="entry name" value="Ankyrin repeat-containing domain"/>
    <property type="match status" value="1"/>
</dbReference>
<evidence type="ECO:0000313" key="11">
    <source>
        <dbReference type="EMBL" id="RKU46264.1"/>
    </source>
</evidence>
<dbReference type="SUPFAM" id="SSF52743">
    <property type="entry name" value="Subtilisin-like"/>
    <property type="match status" value="1"/>
</dbReference>
<feature type="domain" description="Peptidase S8/S53" evidence="10">
    <location>
        <begin position="715"/>
        <end position="936"/>
    </location>
</feature>
<dbReference type="PANTHER" id="PTHR24186:SF38">
    <property type="entry name" value="ANKYRIN REPEAT FAMILY PROTEIN"/>
    <property type="match status" value="1"/>
</dbReference>
<dbReference type="PRINTS" id="PR00723">
    <property type="entry name" value="SUBTILISIN"/>
</dbReference>
<dbReference type="STRING" id="177199.A0A420YES4"/>
<dbReference type="InterPro" id="IPR002110">
    <property type="entry name" value="Ankyrin_rpt"/>
</dbReference>
<accession>A0A420YES4</accession>
<dbReference type="GO" id="GO:0006508">
    <property type="term" value="P:proteolysis"/>
    <property type="evidence" value="ECO:0007669"/>
    <property type="project" value="UniProtKB-KW"/>
</dbReference>
<dbReference type="InterPro" id="IPR015500">
    <property type="entry name" value="Peptidase_S8_subtilisin-rel"/>
</dbReference>
<reference evidence="11 12" key="1">
    <citation type="submission" date="2018-08" db="EMBL/GenBank/DDBJ databases">
        <title>Draft genome of the lignicolous fungus Coniochaeta pulveracea.</title>
        <authorList>
            <person name="Borstlap C.J."/>
            <person name="De Witt R.N."/>
            <person name="Botha A."/>
            <person name="Volschenk H."/>
        </authorList>
    </citation>
    <scope>NUCLEOTIDE SEQUENCE [LARGE SCALE GENOMIC DNA]</scope>
    <source>
        <strain evidence="11 12">CAB683</strain>
    </source>
</reference>
<dbReference type="OrthoDB" id="5093543at2759"/>
<keyword evidence="4" id="KW-0720">Serine protease</keyword>
<keyword evidence="1" id="KW-0645">Protease</keyword>
<dbReference type="InterPro" id="IPR036852">
    <property type="entry name" value="Peptidase_S8/S53_dom_sf"/>
</dbReference>
<gene>
    <name evidence="11" type="ORF">DL546_006500</name>
</gene>
<feature type="compositionally biased region" description="Acidic residues" evidence="8">
    <location>
        <begin position="42"/>
        <end position="58"/>
    </location>
</feature>
<evidence type="ECO:0000256" key="2">
    <source>
        <dbReference type="ARBA" id="ARBA00022737"/>
    </source>
</evidence>
<dbReference type="PANTHER" id="PTHR24186">
    <property type="entry name" value="PROTEIN PHOSPHATASE 1 REGULATORY SUBUNIT"/>
    <property type="match status" value="1"/>
</dbReference>
<evidence type="ECO:0000256" key="4">
    <source>
        <dbReference type="ARBA" id="ARBA00022825"/>
    </source>
</evidence>
<dbReference type="SMART" id="SM00248">
    <property type="entry name" value="ANK"/>
    <property type="match status" value="3"/>
</dbReference>
<evidence type="ECO:0000256" key="8">
    <source>
        <dbReference type="SAM" id="MobiDB-lite"/>
    </source>
</evidence>
<organism evidence="11 12">
    <name type="scientific">Coniochaeta pulveracea</name>
    <dbReference type="NCBI Taxonomy" id="177199"/>
    <lineage>
        <taxon>Eukaryota</taxon>
        <taxon>Fungi</taxon>
        <taxon>Dikarya</taxon>
        <taxon>Ascomycota</taxon>
        <taxon>Pezizomycotina</taxon>
        <taxon>Sordariomycetes</taxon>
        <taxon>Sordariomycetidae</taxon>
        <taxon>Coniochaetales</taxon>
        <taxon>Coniochaetaceae</taxon>
        <taxon>Coniochaeta</taxon>
    </lineage>
</organism>
<evidence type="ECO:0000256" key="6">
    <source>
        <dbReference type="PROSITE-ProRule" id="PRU00023"/>
    </source>
</evidence>
<keyword evidence="9" id="KW-0812">Transmembrane</keyword>
<feature type="repeat" description="ANK" evidence="6">
    <location>
        <begin position="156"/>
        <end position="188"/>
    </location>
</feature>
<feature type="compositionally biased region" description="Acidic residues" evidence="8">
    <location>
        <begin position="1"/>
        <end position="18"/>
    </location>
</feature>
<dbReference type="Gene3D" id="3.40.50.200">
    <property type="entry name" value="Peptidase S8/S53 domain"/>
    <property type="match status" value="1"/>
</dbReference>
<keyword evidence="3" id="KW-0378">Hydrolase</keyword>
<dbReference type="PROSITE" id="PS51892">
    <property type="entry name" value="SUBTILASE"/>
    <property type="match status" value="1"/>
</dbReference>
<keyword evidence="9" id="KW-0472">Membrane</keyword>
<keyword evidence="5 6" id="KW-0040">ANK repeat</keyword>
<dbReference type="AlphaFoldDB" id="A0A420YES4"/>
<feature type="region of interest" description="Disordered" evidence="8">
    <location>
        <begin position="1"/>
        <end position="62"/>
    </location>
</feature>
<dbReference type="CDD" id="cd07491">
    <property type="entry name" value="Peptidases_S8_7"/>
    <property type="match status" value="1"/>
</dbReference>
<evidence type="ECO:0000256" key="1">
    <source>
        <dbReference type="ARBA" id="ARBA00022670"/>
    </source>
</evidence>
<dbReference type="Pfam" id="PF00082">
    <property type="entry name" value="Peptidase_S8"/>
    <property type="match status" value="1"/>
</dbReference>
<dbReference type="InterPro" id="IPR000209">
    <property type="entry name" value="Peptidase_S8/S53_dom"/>
</dbReference>
<keyword evidence="12" id="KW-1185">Reference proteome</keyword>
<dbReference type="GO" id="GO:0004252">
    <property type="term" value="F:serine-type endopeptidase activity"/>
    <property type="evidence" value="ECO:0007669"/>
    <property type="project" value="InterPro"/>
</dbReference>
<comment type="caution">
    <text evidence="7">Lacks conserved residue(s) required for the propagation of feature annotation.</text>
</comment>
<evidence type="ECO:0000256" key="5">
    <source>
        <dbReference type="ARBA" id="ARBA00023043"/>
    </source>
</evidence>
<proteinExistence type="inferred from homology"/>
<comment type="caution">
    <text evidence="11">The sequence shown here is derived from an EMBL/GenBank/DDBJ whole genome shotgun (WGS) entry which is preliminary data.</text>
</comment>
<keyword evidence="9" id="KW-1133">Transmembrane helix</keyword>
<evidence type="ECO:0000256" key="3">
    <source>
        <dbReference type="ARBA" id="ARBA00022801"/>
    </source>
</evidence>
<sequence>MGPEEDPTLVPLDAEEPTLGDAGAEQDGLAEENDDEKSSSESESEDEDEDEEEEEDEEVARKNARKKFDRIISDLKDGKLVLDDRAKVRDFIATRTQSDHLGKRSNHKGQNLLHMLADTGKDELPSRKIKYLVEALVTMRWAAGEAGDLLAQQDTDGKTPLHCAIDLKHHRLAKIMVDSHPDIDVIIRTESKRTNCLHLALRNRTSTSGDELLMSLIEKSSAATLTAADDSSLTPLHLAVDYARCDDAELAIVKAIVKKCPSTMDMTYEHKERGLLSPYRYHELRHSEEEKAAQESAKTKRESDQAAGPAESVVHAKSSQRKGDGALKEERPLRQTVANPLDKDKKTKMPTYDAPKGKYGTTAPTRSSTLDGPLQPKPKVEGKQDPGSKEDDATPKHKEKKRRSEKKDTRTRSSKIRPTQESAAKIKEFLKLYCLRHKKHDEAVEFLYGVQQDRQIYFDIFGSGPTLSQNRIQDGLKHVQFEDVLQYVAVPQVQIEGKPAVTKGNKTPPKPDSKGRTDYQLLFDWLKEKHVKKIIKVIVEDLEEPSHHDEAIEDCVDGMNVEIWDWRKLDISPDIIKTKAPNVREVNLYWSGNNVVLRGWSEGDGLRQLKKLKTIVLHPRQGLETRKRHLANIAEFTERIQADSDLPERPKGETIKVIVAKGSGGPRGSTAAGADTAREDPFERHRWITTMEEFADFLIAAQKAADPPVELVRPVLVALIDDGVDINDQTIQSRVMAGRSFCHRSEPDNLNQGYYISSGGHGTAMAGFICKLCPDVQLYVLKLDEYYPDGKRTITARSAAKAVRAAVDKGVDIISMSWTIEKTDTNKADIEALEKAIELAASRNIIMFCAATDQGAYKDRSWPAATGTKKIFKIGAAEASGALNKWVGDPSAVDYFMPGHQVVMERQDDRLVARFTPYTGSSVATALASGLAALILYCVQLGGVFRADENQKFKDKALTEYQKLKSHDRMKAAFDKIGLAKASDGKFIEVWNYFGSNAFLKKRESDPEFALKDRWLEIVAEIGDELKKTTMDF</sequence>
<dbReference type="GO" id="GO:0005886">
    <property type="term" value="C:plasma membrane"/>
    <property type="evidence" value="ECO:0007669"/>
    <property type="project" value="TreeGrafter"/>
</dbReference>
<evidence type="ECO:0000256" key="7">
    <source>
        <dbReference type="PROSITE-ProRule" id="PRU01240"/>
    </source>
</evidence>
<feature type="compositionally biased region" description="Basic and acidic residues" evidence="8">
    <location>
        <begin position="287"/>
        <end position="304"/>
    </location>
</feature>
<feature type="transmembrane region" description="Helical" evidence="9">
    <location>
        <begin position="923"/>
        <end position="945"/>
    </location>
</feature>
<dbReference type="SUPFAM" id="SSF48403">
    <property type="entry name" value="Ankyrin repeat"/>
    <property type="match status" value="1"/>
</dbReference>
<keyword evidence="2" id="KW-0677">Repeat</keyword>
<evidence type="ECO:0000313" key="12">
    <source>
        <dbReference type="Proteomes" id="UP000275385"/>
    </source>
</evidence>
<dbReference type="PROSITE" id="PS50297">
    <property type="entry name" value="ANK_REP_REGION"/>
    <property type="match status" value="1"/>
</dbReference>
<dbReference type="Pfam" id="PF00023">
    <property type="entry name" value="Ank"/>
    <property type="match status" value="1"/>
</dbReference>
<feature type="compositionally biased region" description="Basic and acidic residues" evidence="8">
    <location>
        <begin position="321"/>
        <end position="333"/>
    </location>
</feature>
<feature type="region of interest" description="Disordered" evidence="8">
    <location>
        <begin position="287"/>
        <end position="420"/>
    </location>
</feature>
<dbReference type="PROSITE" id="PS50088">
    <property type="entry name" value="ANK_REPEAT"/>
    <property type="match status" value="1"/>
</dbReference>
<dbReference type="EMBL" id="QVQW01000015">
    <property type="protein sequence ID" value="RKU46264.1"/>
    <property type="molecule type" value="Genomic_DNA"/>
</dbReference>
<name>A0A420YES4_9PEZI</name>
<evidence type="ECO:0000259" key="10">
    <source>
        <dbReference type="Pfam" id="PF00082"/>
    </source>
</evidence>
<evidence type="ECO:0000256" key="9">
    <source>
        <dbReference type="SAM" id="Phobius"/>
    </source>
</evidence>
<feature type="compositionally biased region" description="Basic and acidic residues" evidence="8">
    <location>
        <begin position="378"/>
        <end position="396"/>
    </location>
</feature>
<dbReference type="Proteomes" id="UP000275385">
    <property type="component" value="Unassembled WGS sequence"/>
</dbReference>
<protein>
    <recommendedName>
        <fullName evidence="10">Peptidase S8/S53 domain-containing protein</fullName>
    </recommendedName>
</protein>
<comment type="similarity">
    <text evidence="7">Belongs to the peptidase S8 family.</text>
</comment>
<dbReference type="InterPro" id="IPR036770">
    <property type="entry name" value="Ankyrin_rpt-contain_sf"/>
</dbReference>